<name>A0A383WIF9_TETOB</name>
<evidence type="ECO:0000256" key="8">
    <source>
        <dbReference type="SAM" id="MobiDB-lite"/>
    </source>
</evidence>
<dbReference type="Gene3D" id="3.40.190.10">
    <property type="entry name" value="Periplasmic binding protein-like II"/>
    <property type="match status" value="3"/>
</dbReference>
<feature type="region of interest" description="Disordered" evidence="8">
    <location>
        <begin position="1"/>
        <end position="27"/>
    </location>
</feature>
<dbReference type="AlphaFoldDB" id="A0A383WIF9"/>
<comment type="catalytic activity">
    <reaction evidence="1">
        <text>1-(5-phospho-beta-D-ribosyl)-ATP + diphosphate = 5-phospho-alpha-D-ribose 1-diphosphate + ATP</text>
        <dbReference type="Rhea" id="RHEA:18473"/>
        <dbReference type="ChEBI" id="CHEBI:30616"/>
        <dbReference type="ChEBI" id="CHEBI:33019"/>
        <dbReference type="ChEBI" id="CHEBI:58017"/>
        <dbReference type="ChEBI" id="CHEBI:73183"/>
        <dbReference type="EC" id="2.4.2.17"/>
    </reaction>
</comment>
<dbReference type="UniPathway" id="UPA00031">
    <property type="reaction ID" value="UER00006"/>
</dbReference>
<dbReference type="EMBL" id="FNXT01001279">
    <property type="protein sequence ID" value="SZX77250.1"/>
    <property type="molecule type" value="Genomic_DNA"/>
</dbReference>
<keyword evidence="4" id="KW-0028">Amino-acid biosynthesis</keyword>
<organism evidence="11 12">
    <name type="scientific">Tetradesmus obliquus</name>
    <name type="common">Green alga</name>
    <name type="synonym">Acutodesmus obliquus</name>
    <dbReference type="NCBI Taxonomy" id="3088"/>
    <lineage>
        <taxon>Eukaryota</taxon>
        <taxon>Viridiplantae</taxon>
        <taxon>Chlorophyta</taxon>
        <taxon>core chlorophytes</taxon>
        <taxon>Chlorophyceae</taxon>
        <taxon>CS clade</taxon>
        <taxon>Sphaeropleales</taxon>
        <taxon>Scenedesmaceae</taxon>
        <taxon>Tetradesmus</taxon>
    </lineage>
</organism>
<dbReference type="PROSITE" id="PS51257">
    <property type="entry name" value="PROKAR_LIPOPROTEIN"/>
    <property type="match status" value="1"/>
</dbReference>
<evidence type="ECO:0000313" key="12">
    <source>
        <dbReference type="Proteomes" id="UP000256970"/>
    </source>
</evidence>
<dbReference type="InterPro" id="IPR013820">
    <property type="entry name" value="ATP_PRibTrfase_cat"/>
</dbReference>
<evidence type="ECO:0000256" key="5">
    <source>
        <dbReference type="ARBA" id="ARBA00022676"/>
    </source>
</evidence>
<keyword evidence="7" id="KW-0368">Histidine biosynthesis</keyword>
<dbReference type="SUPFAM" id="SSF53850">
    <property type="entry name" value="Periplasmic binding protein-like II"/>
    <property type="match status" value="2"/>
</dbReference>
<dbReference type="GO" id="GO:0005737">
    <property type="term" value="C:cytoplasm"/>
    <property type="evidence" value="ECO:0007669"/>
    <property type="project" value="InterPro"/>
</dbReference>
<dbReference type="GO" id="GO:0000287">
    <property type="term" value="F:magnesium ion binding"/>
    <property type="evidence" value="ECO:0007669"/>
    <property type="project" value="InterPro"/>
</dbReference>
<evidence type="ECO:0000256" key="1">
    <source>
        <dbReference type="ARBA" id="ARBA00000915"/>
    </source>
</evidence>
<protein>
    <recommendedName>
        <fullName evidence="3">ATP phosphoribosyltransferase</fullName>
        <ecNumber evidence="3">2.4.2.17</ecNumber>
    </recommendedName>
</protein>
<dbReference type="InterPro" id="IPR001348">
    <property type="entry name" value="ATP_PRibTrfase_HisG"/>
</dbReference>
<evidence type="ECO:0000256" key="6">
    <source>
        <dbReference type="ARBA" id="ARBA00022679"/>
    </source>
</evidence>
<dbReference type="PANTHER" id="PTHR21403:SF8">
    <property type="entry name" value="ATP PHOSPHORIBOSYLTRANSFERASE"/>
    <property type="match status" value="1"/>
</dbReference>
<keyword evidence="5" id="KW-0328">Glycosyltransferase</keyword>
<dbReference type="GO" id="GO:0000105">
    <property type="term" value="P:L-histidine biosynthetic process"/>
    <property type="evidence" value="ECO:0007669"/>
    <property type="project" value="UniProtKB-UniPathway"/>
</dbReference>
<feature type="domain" description="ATP phosphoribosyltransferase catalytic" evidence="9">
    <location>
        <begin position="164"/>
        <end position="330"/>
    </location>
</feature>
<proteinExistence type="predicted"/>
<dbReference type="PROSITE" id="PS01316">
    <property type="entry name" value="ATP_P_PHORIBOSYLTR"/>
    <property type="match status" value="1"/>
</dbReference>
<dbReference type="EC" id="2.4.2.17" evidence="3"/>
<dbReference type="FunFam" id="3.40.190.10:FF:000118">
    <property type="entry name" value="ATP phosphoribosyltransferase 2, chloroplastic"/>
    <property type="match status" value="1"/>
</dbReference>
<dbReference type="InterPro" id="IPR011322">
    <property type="entry name" value="N-reg_PII-like_a/b"/>
</dbReference>
<dbReference type="InterPro" id="IPR015867">
    <property type="entry name" value="N-reg_PII/ATP_PRibTrfase_C"/>
</dbReference>
<keyword evidence="6" id="KW-0808">Transferase</keyword>
<dbReference type="PANTHER" id="PTHR21403">
    <property type="entry name" value="ATP PHOSPHORIBOSYLTRANSFERASE ATP-PRTASE"/>
    <property type="match status" value="1"/>
</dbReference>
<feature type="compositionally biased region" description="Polar residues" evidence="8">
    <location>
        <begin position="1"/>
        <end position="14"/>
    </location>
</feature>
<dbReference type="GO" id="GO:0003879">
    <property type="term" value="F:ATP phosphoribosyltransferase activity"/>
    <property type="evidence" value="ECO:0007669"/>
    <property type="project" value="UniProtKB-EC"/>
</dbReference>
<evidence type="ECO:0000313" key="11">
    <source>
        <dbReference type="EMBL" id="SZX77250.1"/>
    </source>
</evidence>
<dbReference type="SUPFAM" id="SSF54913">
    <property type="entry name" value="GlnB-like"/>
    <property type="match status" value="1"/>
</dbReference>
<evidence type="ECO:0000256" key="2">
    <source>
        <dbReference type="ARBA" id="ARBA00004667"/>
    </source>
</evidence>
<comment type="pathway">
    <text evidence="2">Amino-acid biosynthesis; L-histidine biosynthesis; L-histidine from 5-phospho-alpha-D-ribose 1-diphosphate: step 1/9.</text>
</comment>
<dbReference type="InterPro" id="IPR018198">
    <property type="entry name" value="ATP_PRibTrfase_CS"/>
</dbReference>
<evidence type="ECO:0000256" key="7">
    <source>
        <dbReference type="ARBA" id="ARBA00023102"/>
    </source>
</evidence>
<dbReference type="NCBIfam" id="TIGR00070">
    <property type="entry name" value="hisG"/>
    <property type="match status" value="1"/>
</dbReference>
<feature type="domain" description="Histidine biosynthesis HisG C-terminal" evidence="10">
    <location>
        <begin position="336"/>
        <end position="424"/>
    </location>
</feature>
<dbReference type="Gene3D" id="3.30.70.120">
    <property type="match status" value="1"/>
</dbReference>
<dbReference type="Pfam" id="PF08029">
    <property type="entry name" value="HisG_C"/>
    <property type="match status" value="1"/>
</dbReference>
<dbReference type="Pfam" id="PF01634">
    <property type="entry name" value="HisG"/>
    <property type="match status" value="1"/>
</dbReference>
<accession>A0A383WIF9</accession>
<evidence type="ECO:0000259" key="10">
    <source>
        <dbReference type="Pfam" id="PF08029"/>
    </source>
</evidence>
<dbReference type="Proteomes" id="UP000256970">
    <property type="component" value="Unassembled WGS sequence"/>
</dbReference>
<dbReference type="InterPro" id="IPR013115">
    <property type="entry name" value="HisG_C"/>
</dbReference>
<evidence type="ECO:0000259" key="9">
    <source>
        <dbReference type="Pfam" id="PF01634"/>
    </source>
</evidence>
<sequence>MIQQRSQLQKSSQAGLVCSPGGQGSPAAVGCRRVAARTSKQRYVCGRGELQITASLIRRDDVHTVTKLPKPIPRDSIRLGLPSKGRMAEDTMQLLKDCALSVYKPNPRQYVAKIPQIPGVEVWFQRASDVVRKLRLGDIDLGIVGYDMFQEIGDGDSGSSSGGRGDIDLGIVGYDMFQEIGDGDSDLVVVHEALGFGHCHLALGVPMGGKFANINNLEQLRAMDCWTEETPLRVVTGYHAIAKRFFDQAGFEHVALLTADGALEAAPAMGCADIILDLVSTGVTLKENNLREIEGGRIVDSQGVLVANRRSLTERPQQLLPVLHELLERLDAHLKAEQFYSVIANMRGESPEAVATLLMQQEGLRGLQGPTISPVYSLDGSASGAAAKHGFYACVICVAKKNLYPSVKALQKIGGSGVLVQPMTYIFDEEPLRWQRLLAQLGIDEAAAGNDPAAAAAVLASNGTAAQEAAPARR</sequence>
<evidence type="ECO:0000256" key="3">
    <source>
        <dbReference type="ARBA" id="ARBA00011946"/>
    </source>
</evidence>
<dbReference type="CDD" id="cd13593">
    <property type="entry name" value="PBP2_HisGL3"/>
    <property type="match status" value="1"/>
</dbReference>
<evidence type="ECO:0000256" key="4">
    <source>
        <dbReference type="ARBA" id="ARBA00022605"/>
    </source>
</evidence>
<dbReference type="STRING" id="3088.A0A383WIF9"/>
<keyword evidence="12" id="KW-1185">Reference proteome</keyword>
<gene>
    <name evidence="11" type="ORF">BQ4739_LOCUS17610</name>
</gene>
<reference evidence="11 12" key="1">
    <citation type="submission" date="2016-10" db="EMBL/GenBank/DDBJ databases">
        <authorList>
            <person name="Cai Z."/>
        </authorList>
    </citation>
    <scope>NUCLEOTIDE SEQUENCE [LARGE SCALE GENOMIC DNA]</scope>
</reference>